<dbReference type="Pfam" id="PF06985">
    <property type="entry name" value="HET"/>
    <property type="match status" value="1"/>
</dbReference>
<feature type="domain" description="Heterokaryon incompatibility" evidence="1">
    <location>
        <begin position="53"/>
        <end position="194"/>
    </location>
</feature>
<keyword evidence="3" id="KW-1185">Reference proteome</keyword>
<reference evidence="2" key="1">
    <citation type="journal article" date="2020" name="Stud. Mycol.">
        <title>101 Dothideomycetes genomes: a test case for predicting lifestyles and emergence of pathogens.</title>
        <authorList>
            <person name="Haridas S."/>
            <person name="Albert R."/>
            <person name="Binder M."/>
            <person name="Bloem J."/>
            <person name="Labutti K."/>
            <person name="Salamov A."/>
            <person name="Andreopoulos B."/>
            <person name="Baker S."/>
            <person name="Barry K."/>
            <person name="Bills G."/>
            <person name="Bluhm B."/>
            <person name="Cannon C."/>
            <person name="Castanera R."/>
            <person name="Culley D."/>
            <person name="Daum C."/>
            <person name="Ezra D."/>
            <person name="Gonzalez J."/>
            <person name="Henrissat B."/>
            <person name="Kuo A."/>
            <person name="Liang C."/>
            <person name="Lipzen A."/>
            <person name="Lutzoni F."/>
            <person name="Magnuson J."/>
            <person name="Mondo S."/>
            <person name="Nolan M."/>
            <person name="Ohm R."/>
            <person name="Pangilinan J."/>
            <person name="Park H.-J."/>
            <person name="Ramirez L."/>
            <person name="Alfaro M."/>
            <person name="Sun H."/>
            <person name="Tritt A."/>
            <person name="Yoshinaga Y."/>
            <person name="Zwiers L.-H."/>
            <person name="Turgeon B."/>
            <person name="Goodwin S."/>
            <person name="Spatafora J."/>
            <person name="Crous P."/>
            <person name="Grigoriev I."/>
        </authorList>
    </citation>
    <scope>NUCLEOTIDE SEQUENCE</scope>
    <source>
        <strain evidence="2">CBS 109.77</strain>
    </source>
</reference>
<dbReference type="OrthoDB" id="194358at2759"/>
<proteinExistence type="predicted"/>
<evidence type="ECO:0000259" key="1">
    <source>
        <dbReference type="Pfam" id="PF06985"/>
    </source>
</evidence>
<name>A0A6A6WYK9_9PLEO</name>
<dbReference type="InterPro" id="IPR052895">
    <property type="entry name" value="HetReg/Transcr_Mod"/>
</dbReference>
<accession>A0A6A6WYK9</accession>
<evidence type="ECO:0000313" key="3">
    <source>
        <dbReference type="Proteomes" id="UP000799757"/>
    </source>
</evidence>
<dbReference type="InterPro" id="IPR010730">
    <property type="entry name" value="HET"/>
</dbReference>
<dbReference type="PANTHER" id="PTHR24148">
    <property type="entry name" value="ANKYRIN REPEAT DOMAIN-CONTAINING PROTEIN 39 HOMOLOG-RELATED"/>
    <property type="match status" value="1"/>
</dbReference>
<gene>
    <name evidence="2" type="ORF">K505DRAFT_393456</name>
</gene>
<organism evidence="2 3">
    <name type="scientific">Melanomma pulvis-pyrius CBS 109.77</name>
    <dbReference type="NCBI Taxonomy" id="1314802"/>
    <lineage>
        <taxon>Eukaryota</taxon>
        <taxon>Fungi</taxon>
        <taxon>Dikarya</taxon>
        <taxon>Ascomycota</taxon>
        <taxon>Pezizomycotina</taxon>
        <taxon>Dothideomycetes</taxon>
        <taxon>Pleosporomycetidae</taxon>
        <taxon>Pleosporales</taxon>
        <taxon>Melanommataceae</taxon>
        <taxon>Melanomma</taxon>
    </lineage>
</organism>
<sequence>MGTPLPALETYQYTSLRPADSTFRLLKLLKYQSPELECELFQQSLSNNEHVPYEALSYVWGSAELVECIILDRKRFWVTDNLYAALNCLRLRDRDRYLWIDAICINQVDKEEQGQQVRQMKDIYRFAEGVLFWLGKATLEIMILMDALNQHPGTSADSHLRQWTLDNNHWNDYRTGLRQLLGRPWFTRVWILQEVANAQKATVCCGNRSIPAEIFASAPSVIEEEPEPHCQAVLDIMPGPSRSGSWWGQTRDLCTLLRMFQESKATDERDKIYALLGMSSDSLDIQSIDIDYQKPTHQVIHWAVTYLLHTTPNQISCLRA</sequence>
<evidence type="ECO:0000313" key="2">
    <source>
        <dbReference type="EMBL" id="KAF2788998.1"/>
    </source>
</evidence>
<dbReference type="AlphaFoldDB" id="A0A6A6WYK9"/>
<protein>
    <submittedName>
        <fullName evidence="2">HET-domain-containing protein</fullName>
    </submittedName>
</protein>
<dbReference type="Proteomes" id="UP000799757">
    <property type="component" value="Unassembled WGS sequence"/>
</dbReference>
<dbReference type="EMBL" id="MU002170">
    <property type="protein sequence ID" value="KAF2788998.1"/>
    <property type="molecule type" value="Genomic_DNA"/>
</dbReference>
<dbReference type="PANTHER" id="PTHR24148:SF78">
    <property type="entry name" value="HETEROKARYON INCOMPATIBILITY DOMAIN-CONTAINING PROTEIN"/>
    <property type="match status" value="1"/>
</dbReference>